<sequence length="78" mass="8374">MTKKPLGRSTGSLNAPIAAFTMAVVLCSYCVYSINSARRATHSGSESGSPVSLSTSVQKRQKQDEWVKGILEEKGRKG</sequence>
<feature type="region of interest" description="Disordered" evidence="1">
    <location>
        <begin position="40"/>
        <end position="78"/>
    </location>
</feature>
<name>A0A7R8ATJ7_9EURO</name>
<feature type="compositionally biased region" description="Low complexity" evidence="1">
    <location>
        <begin position="43"/>
        <end position="57"/>
    </location>
</feature>
<dbReference type="OrthoDB" id="5304367at2759"/>
<protein>
    <submittedName>
        <fullName evidence="3">Uncharacterized protein</fullName>
    </submittedName>
</protein>
<reference evidence="3" key="2">
    <citation type="submission" date="2021-02" db="EMBL/GenBank/DDBJ databases">
        <title>Aspergillus puulaauensis MK2 genome sequence.</title>
        <authorList>
            <person name="Futagami T."/>
            <person name="Mori K."/>
            <person name="Kadooka C."/>
            <person name="Tanaka T."/>
        </authorList>
    </citation>
    <scope>NUCLEOTIDE SEQUENCE</scope>
    <source>
        <strain evidence="3">MK2</strain>
    </source>
</reference>
<feature type="compositionally biased region" description="Basic and acidic residues" evidence="1">
    <location>
        <begin position="61"/>
        <end position="78"/>
    </location>
</feature>
<evidence type="ECO:0000313" key="3">
    <source>
        <dbReference type="EMBL" id="BCS29003.1"/>
    </source>
</evidence>
<evidence type="ECO:0000256" key="2">
    <source>
        <dbReference type="SAM" id="Phobius"/>
    </source>
</evidence>
<dbReference type="KEGG" id="apuu:APUU_70573S"/>
<organism evidence="3 4">
    <name type="scientific">Aspergillus puulaauensis</name>
    <dbReference type="NCBI Taxonomy" id="1220207"/>
    <lineage>
        <taxon>Eukaryota</taxon>
        <taxon>Fungi</taxon>
        <taxon>Dikarya</taxon>
        <taxon>Ascomycota</taxon>
        <taxon>Pezizomycotina</taxon>
        <taxon>Eurotiomycetes</taxon>
        <taxon>Eurotiomycetidae</taxon>
        <taxon>Eurotiales</taxon>
        <taxon>Aspergillaceae</taxon>
        <taxon>Aspergillus</taxon>
    </lineage>
</organism>
<dbReference type="Proteomes" id="UP000654913">
    <property type="component" value="Chromosome 7"/>
</dbReference>
<keyword evidence="2" id="KW-0472">Membrane</keyword>
<evidence type="ECO:0000313" key="4">
    <source>
        <dbReference type="Proteomes" id="UP000654913"/>
    </source>
</evidence>
<keyword evidence="2" id="KW-0812">Transmembrane</keyword>
<dbReference type="EMBL" id="AP024449">
    <property type="protein sequence ID" value="BCS29003.1"/>
    <property type="molecule type" value="Genomic_DNA"/>
</dbReference>
<evidence type="ECO:0000256" key="1">
    <source>
        <dbReference type="SAM" id="MobiDB-lite"/>
    </source>
</evidence>
<dbReference type="AlphaFoldDB" id="A0A7R8ATJ7"/>
<feature type="transmembrane region" description="Helical" evidence="2">
    <location>
        <begin position="12"/>
        <end position="32"/>
    </location>
</feature>
<gene>
    <name evidence="3" type="ORF">APUU_70573S</name>
</gene>
<accession>A0A7R8ATJ7</accession>
<dbReference type="GeneID" id="64979000"/>
<proteinExistence type="predicted"/>
<keyword evidence="2" id="KW-1133">Transmembrane helix</keyword>
<keyword evidence="4" id="KW-1185">Reference proteome</keyword>
<dbReference type="RefSeq" id="XP_041561189.1">
    <property type="nucleotide sequence ID" value="XM_041695461.1"/>
</dbReference>
<reference evidence="3" key="1">
    <citation type="submission" date="2021-01" db="EMBL/GenBank/DDBJ databases">
        <authorList>
            <consortium name="Aspergillus puulaauensis MK2 genome sequencing consortium"/>
            <person name="Kazuki M."/>
            <person name="Futagami T."/>
        </authorList>
    </citation>
    <scope>NUCLEOTIDE SEQUENCE</scope>
    <source>
        <strain evidence="3">MK2</strain>
    </source>
</reference>